<name>A0AA49FNR6_9PROT</name>
<comment type="subcellular location">
    <subcellularLocation>
        <location evidence="2">Cell membrane</location>
        <topology evidence="2">Multi-pass membrane protein</topology>
    </subcellularLocation>
</comment>
<reference evidence="12" key="1">
    <citation type="journal article" date="2023" name="Nat. Microbiol.">
        <title>Enrichment and characterization of a nitric oxide-reducing microbial community in a continuous bioreactor.</title>
        <authorList>
            <person name="Garrido-Amador P."/>
            <person name="Stortenbeker N."/>
            <person name="Wessels H.J.C.T."/>
            <person name="Speth D.R."/>
            <person name="Garcia-Heredia I."/>
            <person name="Kartal B."/>
        </authorList>
    </citation>
    <scope>NUCLEOTIDE SEQUENCE</scope>
    <source>
        <strain evidence="12">MAG1</strain>
    </source>
</reference>
<evidence type="ECO:0000256" key="9">
    <source>
        <dbReference type="ARBA" id="ARBA00022840"/>
    </source>
</evidence>
<keyword evidence="9 12" id="KW-0067">ATP-binding</keyword>
<keyword evidence="7" id="KW-0547">Nucleotide-binding</keyword>
<dbReference type="Pfam" id="PF02518">
    <property type="entry name" value="HATPase_c"/>
    <property type="match status" value="1"/>
</dbReference>
<dbReference type="InterPro" id="IPR036890">
    <property type="entry name" value="HATPase_C_sf"/>
</dbReference>
<protein>
    <recommendedName>
        <fullName evidence="3">histidine kinase</fullName>
        <ecNumber evidence="3">2.7.13.3</ecNumber>
    </recommendedName>
</protein>
<dbReference type="InterPro" id="IPR003594">
    <property type="entry name" value="HATPase_dom"/>
</dbReference>
<dbReference type="AlphaFoldDB" id="A0AA49FNR6"/>
<evidence type="ECO:0000256" key="6">
    <source>
        <dbReference type="ARBA" id="ARBA00022679"/>
    </source>
</evidence>
<dbReference type="SMART" id="SM00388">
    <property type="entry name" value="HisKA"/>
    <property type="match status" value="1"/>
</dbReference>
<dbReference type="PROSITE" id="PS50109">
    <property type="entry name" value="HIS_KIN"/>
    <property type="match status" value="1"/>
</dbReference>
<dbReference type="GO" id="GO:0000155">
    <property type="term" value="F:phosphorelay sensor kinase activity"/>
    <property type="evidence" value="ECO:0007669"/>
    <property type="project" value="InterPro"/>
</dbReference>
<evidence type="ECO:0000256" key="1">
    <source>
        <dbReference type="ARBA" id="ARBA00000085"/>
    </source>
</evidence>
<keyword evidence="6" id="KW-0808">Transferase</keyword>
<keyword evidence="10" id="KW-0472">Membrane</keyword>
<dbReference type="Proteomes" id="UP001234916">
    <property type="component" value="Chromosome"/>
</dbReference>
<dbReference type="InterPro" id="IPR036097">
    <property type="entry name" value="HisK_dim/P_sf"/>
</dbReference>
<dbReference type="Gene3D" id="1.10.287.130">
    <property type="match status" value="1"/>
</dbReference>
<dbReference type="InterPro" id="IPR004358">
    <property type="entry name" value="Sig_transdc_His_kin-like_C"/>
</dbReference>
<keyword evidence="8" id="KW-0418">Kinase</keyword>
<evidence type="ECO:0000313" key="12">
    <source>
        <dbReference type="EMBL" id="WIM06835.1"/>
    </source>
</evidence>
<gene>
    <name evidence="12" type="ORF">OHM77_06090</name>
</gene>
<feature type="transmembrane region" description="Helical" evidence="10">
    <location>
        <begin position="109"/>
        <end position="136"/>
    </location>
</feature>
<dbReference type="EC" id="2.7.13.3" evidence="3"/>
<dbReference type="Gene3D" id="3.30.565.10">
    <property type="entry name" value="Histidine kinase-like ATPase, C-terminal domain"/>
    <property type="match status" value="1"/>
</dbReference>
<dbReference type="InterPro" id="IPR050980">
    <property type="entry name" value="2C_sensor_his_kinase"/>
</dbReference>
<evidence type="ECO:0000256" key="10">
    <source>
        <dbReference type="SAM" id="Phobius"/>
    </source>
</evidence>
<dbReference type="SUPFAM" id="SSF55874">
    <property type="entry name" value="ATPase domain of HSP90 chaperone/DNA topoisomerase II/histidine kinase"/>
    <property type="match status" value="1"/>
</dbReference>
<keyword evidence="4" id="KW-1003">Cell membrane</keyword>
<dbReference type="GO" id="GO:0005524">
    <property type="term" value="F:ATP binding"/>
    <property type="evidence" value="ECO:0007669"/>
    <property type="project" value="UniProtKB-KW"/>
</dbReference>
<feature type="transmembrane region" description="Helical" evidence="10">
    <location>
        <begin position="44"/>
        <end position="65"/>
    </location>
</feature>
<evidence type="ECO:0000256" key="8">
    <source>
        <dbReference type="ARBA" id="ARBA00022777"/>
    </source>
</evidence>
<evidence type="ECO:0000256" key="2">
    <source>
        <dbReference type="ARBA" id="ARBA00004651"/>
    </source>
</evidence>
<evidence type="ECO:0000256" key="3">
    <source>
        <dbReference type="ARBA" id="ARBA00012438"/>
    </source>
</evidence>
<keyword evidence="10" id="KW-0812">Transmembrane</keyword>
<feature type="transmembrane region" description="Helical" evidence="10">
    <location>
        <begin position="21"/>
        <end position="38"/>
    </location>
</feature>
<dbReference type="PANTHER" id="PTHR44936">
    <property type="entry name" value="SENSOR PROTEIN CREC"/>
    <property type="match status" value="1"/>
</dbReference>
<feature type="domain" description="Histidine kinase" evidence="11">
    <location>
        <begin position="213"/>
        <end position="421"/>
    </location>
</feature>
<dbReference type="InterPro" id="IPR005467">
    <property type="entry name" value="His_kinase_dom"/>
</dbReference>
<organism evidence="12">
    <name type="scientific">Candidatus Nitricoxidivorans perseverans</name>
    <dbReference type="NCBI Taxonomy" id="2975601"/>
    <lineage>
        <taxon>Bacteria</taxon>
        <taxon>Pseudomonadati</taxon>
        <taxon>Pseudomonadota</taxon>
        <taxon>Betaproteobacteria</taxon>
        <taxon>Nitrosomonadales</taxon>
        <taxon>Sterolibacteriaceae</taxon>
        <taxon>Candidatus Nitricoxidivorans</taxon>
    </lineage>
</organism>
<keyword evidence="10" id="KW-1133">Transmembrane helix</keyword>
<evidence type="ECO:0000256" key="7">
    <source>
        <dbReference type="ARBA" id="ARBA00022741"/>
    </source>
</evidence>
<evidence type="ECO:0000256" key="5">
    <source>
        <dbReference type="ARBA" id="ARBA00022553"/>
    </source>
</evidence>
<evidence type="ECO:0000259" key="11">
    <source>
        <dbReference type="PROSITE" id="PS50109"/>
    </source>
</evidence>
<dbReference type="SUPFAM" id="SSF47384">
    <property type="entry name" value="Homodimeric domain of signal transducing histidine kinase"/>
    <property type="match status" value="1"/>
</dbReference>
<proteinExistence type="predicted"/>
<dbReference type="EMBL" id="CP107246">
    <property type="protein sequence ID" value="WIM06835.1"/>
    <property type="molecule type" value="Genomic_DNA"/>
</dbReference>
<dbReference type="GO" id="GO:0005886">
    <property type="term" value="C:plasma membrane"/>
    <property type="evidence" value="ECO:0007669"/>
    <property type="project" value="UniProtKB-SubCell"/>
</dbReference>
<dbReference type="PRINTS" id="PR00344">
    <property type="entry name" value="BCTRLSENSOR"/>
</dbReference>
<dbReference type="SMART" id="SM00387">
    <property type="entry name" value="HATPase_c"/>
    <property type="match status" value="1"/>
</dbReference>
<feature type="transmembrane region" description="Helical" evidence="10">
    <location>
        <begin position="157"/>
        <end position="178"/>
    </location>
</feature>
<dbReference type="PANTHER" id="PTHR44936:SF10">
    <property type="entry name" value="SENSOR PROTEIN RSTB"/>
    <property type="match status" value="1"/>
</dbReference>
<evidence type="ECO:0000256" key="4">
    <source>
        <dbReference type="ARBA" id="ARBA00022475"/>
    </source>
</evidence>
<comment type="catalytic activity">
    <reaction evidence="1">
        <text>ATP + protein L-histidine = ADP + protein N-phospho-L-histidine.</text>
        <dbReference type="EC" id="2.7.13.3"/>
    </reaction>
</comment>
<dbReference type="InterPro" id="IPR003661">
    <property type="entry name" value="HisK_dim/P_dom"/>
</dbReference>
<keyword evidence="5" id="KW-0597">Phosphoprotein</keyword>
<accession>A0AA49FNR6</accession>
<dbReference type="KEGG" id="npv:OHM77_06090"/>
<sequence length="425" mass="44511">MPSSLPAGDGSSLRLALRRLVALRWWLLAGATVAVLAMPPMLVIPLPAIPMLAVAALMAGFNVLAHRRVRGGEPVSPAEFFGQLCVDLAALAALLFLSGGAANPVISLLLVPVAVAALSLSGGFVAATAALAVALYSLLMWHFVPLAIADAGRATRLHLAGMWLTFVVSAIMIAWFVVRMTAAVRERDTRLAEVREQALRDERVVALGTLAAGAAHELGTPLATMSVIVEELERGLHGGGLDTEAHADLAILRQQISACKGIITGLSERAGVGRGEGARPARADLWLLALRDRWHVLRPHARSRLEMAGPQPAPVVIVETTLEQGLLNLFNNAANAGRGEVSISGEWDGRHLFIEVHDDGPGFPADVLERAGREPLPAHAGGSGIGLFLAHAAIDRMGGRLTLGNPPEGGGLARVELPLAEGATI</sequence>